<dbReference type="AlphaFoldDB" id="A0A061SJ91"/>
<dbReference type="InterPro" id="IPR000387">
    <property type="entry name" value="Tyr_Pase_dom"/>
</dbReference>
<dbReference type="SMART" id="SM00195">
    <property type="entry name" value="DSPc"/>
    <property type="match status" value="1"/>
</dbReference>
<gene>
    <name evidence="3" type="ORF">TSPGSL018_1135</name>
</gene>
<evidence type="ECO:0000259" key="2">
    <source>
        <dbReference type="PROSITE" id="PS50056"/>
    </source>
</evidence>
<evidence type="ECO:0000313" key="3">
    <source>
        <dbReference type="EMBL" id="JAC84373.1"/>
    </source>
</evidence>
<keyword evidence="1" id="KW-0472">Membrane</keyword>
<sequence length="237" mass="26239">MISKLSLVVASVASSVGVSTYIMRRCLPAPAVLLLGQTSVVGICVAIASSGRFSAQTTKLLGKMASGKFYWWSYPLFWPYHSGLTLKLWVQRKFSSEASFNQVAKSWYIGGWPQTEQDIPCGDVAVIDCTCELLRRHNRPYLCLPTWDCQGPAPSLIDEGVNWAIQQKSCGREVLVHCAHGHGRSCVVLCAILISQGLADTIDDALTIVRSTRERAKLNANQRRALVEWQNRISKKL</sequence>
<keyword evidence="1" id="KW-1133">Transmembrane helix</keyword>
<accession>A0A061SJ91</accession>
<reference evidence="3" key="1">
    <citation type="submission" date="2014-05" db="EMBL/GenBank/DDBJ databases">
        <title>The transcriptome of the halophilic microalga Tetraselmis sp. GSL018 isolated from the Great Salt Lake, Utah.</title>
        <authorList>
            <person name="Jinkerson R.E."/>
            <person name="D'Adamo S."/>
            <person name="Posewitz M.C."/>
        </authorList>
    </citation>
    <scope>NUCLEOTIDE SEQUENCE</scope>
    <source>
        <strain evidence="3">GSL018</strain>
    </source>
</reference>
<keyword evidence="1" id="KW-0812">Transmembrane</keyword>
<dbReference type="GO" id="GO:0016791">
    <property type="term" value="F:phosphatase activity"/>
    <property type="evidence" value="ECO:0007669"/>
    <property type="project" value="UniProtKB-ARBA"/>
</dbReference>
<dbReference type="InterPro" id="IPR020422">
    <property type="entry name" value="TYR_PHOSPHATASE_DUAL_dom"/>
</dbReference>
<organism evidence="3">
    <name type="scientific">Tetraselmis sp. GSL018</name>
    <dbReference type="NCBI Taxonomy" id="582737"/>
    <lineage>
        <taxon>Eukaryota</taxon>
        <taxon>Viridiplantae</taxon>
        <taxon>Chlorophyta</taxon>
        <taxon>core chlorophytes</taxon>
        <taxon>Chlorodendrophyceae</taxon>
        <taxon>Chlorodendrales</taxon>
        <taxon>Chlorodendraceae</taxon>
        <taxon>Tetraselmis</taxon>
    </lineage>
</organism>
<dbReference type="PROSITE" id="PS50056">
    <property type="entry name" value="TYR_PHOSPHATASE_2"/>
    <property type="match status" value="1"/>
</dbReference>
<dbReference type="CDD" id="cd14527">
    <property type="entry name" value="DSP_bac"/>
    <property type="match status" value="1"/>
</dbReference>
<dbReference type="Pfam" id="PF00782">
    <property type="entry name" value="DSPc"/>
    <property type="match status" value="1"/>
</dbReference>
<dbReference type="PANTHER" id="PTHR47216">
    <property type="match status" value="1"/>
</dbReference>
<name>A0A061SJ91_9CHLO</name>
<dbReference type="InterPro" id="IPR029021">
    <property type="entry name" value="Prot-tyrosine_phosphatase-like"/>
</dbReference>
<dbReference type="EMBL" id="GBEZ01000517">
    <property type="protein sequence ID" value="JAC84373.1"/>
    <property type="molecule type" value="Transcribed_RNA"/>
</dbReference>
<protein>
    <submittedName>
        <fullName evidence="3">Dual specificity protein phosphatase diacylglycerol catalytic region</fullName>
    </submittedName>
</protein>
<dbReference type="SUPFAM" id="SSF52799">
    <property type="entry name" value="(Phosphotyrosine protein) phosphatases II"/>
    <property type="match status" value="1"/>
</dbReference>
<dbReference type="PANTHER" id="PTHR47216:SF4">
    <property type="entry name" value="OS01G0859400 PROTEIN"/>
    <property type="match status" value="1"/>
</dbReference>
<feature type="domain" description="Tyrosine specific protein phosphatases" evidence="2">
    <location>
        <begin position="171"/>
        <end position="224"/>
    </location>
</feature>
<evidence type="ECO:0000256" key="1">
    <source>
        <dbReference type="SAM" id="Phobius"/>
    </source>
</evidence>
<dbReference type="InterPro" id="IPR000340">
    <property type="entry name" value="Dual-sp_phosphatase_cat-dom"/>
</dbReference>
<dbReference type="Gene3D" id="3.90.190.10">
    <property type="entry name" value="Protein tyrosine phosphatase superfamily"/>
    <property type="match status" value="1"/>
</dbReference>
<feature type="transmembrane region" description="Helical" evidence="1">
    <location>
        <begin position="27"/>
        <end position="48"/>
    </location>
</feature>
<proteinExistence type="predicted"/>